<dbReference type="Pfam" id="PF20253">
    <property type="entry name" value="DUF6604"/>
    <property type="match status" value="1"/>
</dbReference>
<dbReference type="PANTHER" id="PTHR38795:SF1">
    <property type="entry name" value="DUF6604 DOMAIN-CONTAINING PROTEIN"/>
    <property type="match status" value="1"/>
</dbReference>
<protein>
    <recommendedName>
        <fullName evidence="1">DUF6604 domain-containing protein</fullName>
    </recommendedName>
</protein>
<organism evidence="2 3">
    <name type="scientific">Pestalotiopsis fici (strain W106-1 / CGMCC3.15140)</name>
    <dbReference type="NCBI Taxonomy" id="1229662"/>
    <lineage>
        <taxon>Eukaryota</taxon>
        <taxon>Fungi</taxon>
        <taxon>Dikarya</taxon>
        <taxon>Ascomycota</taxon>
        <taxon>Pezizomycotina</taxon>
        <taxon>Sordariomycetes</taxon>
        <taxon>Xylariomycetidae</taxon>
        <taxon>Amphisphaeriales</taxon>
        <taxon>Sporocadaceae</taxon>
        <taxon>Pestalotiopsis</taxon>
    </lineage>
</organism>
<dbReference type="eggNOG" id="ENOG502RZSK">
    <property type="taxonomic scope" value="Eukaryota"/>
</dbReference>
<dbReference type="HOGENOM" id="CLU_008976_0_0_1"/>
<sequence length="859" mass="98552">MLPTPLVGAYQQYKADTDAVAAWLASTASAHGYFLTQPQDAETTSSKAAVTGRLKGKARKDAKRAAENQGQVHRTYRIAIRDFVVLAEHIASKNVSVPFSFASTLDRLIRVRQSFGRRLEKHGSLLNESLDRNHSFFVSILESVRETLRPWFQMSPQTSDPTEPTDRLGEATNRFARLFVHEPSEHFLDAPDTERPKPALGDTAVYQAERLITAREAQMAFLLVMDDLNHIRHRLDWIWENYKNKVFDLITSAIATNTAVELARNIIDGIVPLIEATGGLENCINMTLGVQLQQASEPYTQSDYENNTETDPGYPYVHHKHYRLSVDTYYSAYSLVDRFRENTRHNKMVTFTEKVLPYAEDSDRATKTGDQQYAEDEELLAHFLVEVKNMEITKVRHQVCDEIIHGMREMHRTGDIPFHLVFTAQVFLDIHQTLRSDVRRAFDTLETNLNHMRVDMVQHLELHGSTYASQEWMKAAPDFMSETIRSIDRALADPLYEVRAKSHLFYGWEVPDTKLRNKMLKMSPVLSGLVLFSFTIKYQTYGLQVEQYWKTVMCAAHLHNALHSEKLVTTKWHDMMMVRALFEDSNFFVGSPPTTPQQYFSRFHLRCGVSATLFSTNPRLTSRPAVARKPRKIQIADIAPVSNLFLHRLIYSTGPSKWTAEIIDQVNKLSRYQYQGKAPTGLAFTNSEDLSKFLEINQTLLDSKTRRRPNRINDPEITPDQVIFKLVHVLNNEKLSMAFPWLKMHRSCWNFLQAIKPKADESFHQQGSGSPLLRNWVLPWIFVRAKEGDMSLMQVVADIARDHYKSSGSETFQELTERGLSISVVIKDQQERKEYEKMFPSGFCPPGVHGNFLALAREL</sequence>
<dbReference type="Proteomes" id="UP000030651">
    <property type="component" value="Unassembled WGS sequence"/>
</dbReference>
<feature type="domain" description="DUF6604" evidence="1">
    <location>
        <begin position="11"/>
        <end position="271"/>
    </location>
</feature>
<dbReference type="STRING" id="1229662.W3XJC2"/>
<dbReference type="InParanoid" id="W3XJC2"/>
<name>W3XJC2_PESFW</name>
<proteinExistence type="predicted"/>
<accession>W3XJC2</accession>
<evidence type="ECO:0000259" key="1">
    <source>
        <dbReference type="Pfam" id="PF20253"/>
    </source>
</evidence>
<dbReference type="KEGG" id="pfy:PFICI_03582"/>
<keyword evidence="3" id="KW-1185">Reference proteome</keyword>
<dbReference type="AlphaFoldDB" id="W3XJC2"/>
<reference evidence="3" key="1">
    <citation type="journal article" date="2015" name="BMC Genomics">
        <title>Genomic and transcriptomic analysis of the endophytic fungus Pestalotiopsis fici reveals its lifestyle and high potential for synthesis of natural products.</title>
        <authorList>
            <person name="Wang X."/>
            <person name="Zhang X."/>
            <person name="Liu L."/>
            <person name="Xiang M."/>
            <person name="Wang W."/>
            <person name="Sun X."/>
            <person name="Che Y."/>
            <person name="Guo L."/>
            <person name="Liu G."/>
            <person name="Guo L."/>
            <person name="Wang C."/>
            <person name="Yin W.B."/>
            <person name="Stadler M."/>
            <person name="Zhang X."/>
            <person name="Liu X."/>
        </authorList>
    </citation>
    <scope>NUCLEOTIDE SEQUENCE [LARGE SCALE GENOMIC DNA]</scope>
    <source>
        <strain evidence="3">W106-1 / CGMCC3.15140</strain>
    </source>
</reference>
<dbReference type="GeneID" id="19268595"/>
<dbReference type="RefSeq" id="XP_007830354.1">
    <property type="nucleotide sequence ID" value="XM_007832163.1"/>
</dbReference>
<dbReference type="OMA" id="FRENTRH"/>
<dbReference type="OrthoDB" id="5238236at2759"/>
<dbReference type="InterPro" id="IPR046539">
    <property type="entry name" value="DUF6604"/>
</dbReference>
<dbReference type="PANTHER" id="PTHR38795">
    <property type="entry name" value="DUF6604 DOMAIN-CONTAINING PROTEIN"/>
    <property type="match status" value="1"/>
</dbReference>
<dbReference type="EMBL" id="KI912110">
    <property type="protein sequence ID" value="ETS85557.1"/>
    <property type="molecule type" value="Genomic_DNA"/>
</dbReference>
<evidence type="ECO:0000313" key="3">
    <source>
        <dbReference type="Proteomes" id="UP000030651"/>
    </source>
</evidence>
<gene>
    <name evidence="2" type="ORF">PFICI_03582</name>
</gene>
<evidence type="ECO:0000313" key="2">
    <source>
        <dbReference type="EMBL" id="ETS85557.1"/>
    </source>
</evidence>